<gene>
    <name evidence="10" type="ORF">D6D13_02832</name>
</gene>
<evidence type="ECO:0000256" key="5">
    <source>
        <dbReference type="ARBA" id="ARBA00022801"/>
    </source>
</evidence>
<dbReference type="EC" id="3.4.19.12" evidence="2"/>
<evidence type="ECO:0000256" key="2">
    <source>
        <dbReference type="ARBA" id="ARBA00012759"/>
    </source>
</evidence>
<dbReference type="Pfam" id="PF12340">
    <property type="entry name" value="DUF3638"/>
    <property type="match status" value="1"/>
</dbReference>
<keyword evidence="6" id="KW-0788">Thiol protease</keyword>
<evidence type="ECO:0000256" key="4">
    <source>
        <dbReference type="ARBA" id="ARBA00022786"/>
    </source>
</evidence>
<evidence type="ECO:0000259" key="9">
    <source>
        <dbReference type="Pfam" id="PF20255"/>
    </source>
</evidence>
<reference evidence="10" key="1">
    <citation type="submission" date="2018-10" db="EMBL/GenBank/DDBJ databases">
        <title>Fifty Aureobasidium pullulans genomes reveal a recombining polyextremotolerant generalist.</title>
        <authorList>
            <person name="Gostincar C."/>
            <person name="Turk M."/>
            <person name="Zajc J."/>
            <person name="Gunde-Cimerman N."/>
        </authorList>
    </citation>
    <scope>NUCLEOTIDE SEQUENCE [LARGE SCALE GENOMIC DNA]</scope>
    <source>
        <strain evidence="10">EXF-10085</strain>
    </source>
</reference>
<dbReference type="InterPro" id="IPR046541">
    <property type="entry name" value="DUF6606"/>
</dbReference>
<organism evidence="10">
    <name type="scientific">Aureobasidium pullulans</name>
    <name type="common">Black yeast</name>
    <name type="synonym">Pullularia pullulans</name>
    <dbReference type="NCBI Taxonomy" id="5580"/>
    <lineage>
        <taxon>Eukaryota</taxon>
        <taxon>Fungi</taxon>
        <taxon>Dikarya</taxon>
        <taxon>Ascomycota</taxon>
        <taxon>Pezizomycotina</taxon>
        <taxon>Dothideomycetes</taxon>
        <taxon>Dothideomycetidae</taxon>
        <taxon>Dothideales</taxon>
        <taxon>Saccotheciaceae</taxon>
        <taxon>Aureobasidium</taxon>
    </lineage>
</organism>
<dbReference type="GO" id="GO:0004843">
    <property type="term" value="F:cysteine-type deubiquitinase activity"/>
    <property type="evidence" value="ECO:0007669"/>
    <property type="project" value="UniProtKB-EC"/>
</dbReference>
<keyword evidence="4" id="KW-0833">Ubl conjugation pathway</keyword>
<dbReference type="InterPro" id="IPR022105">
    <property type="entry name" value="DUF3645"/>
</dbReference>
<dbReference type="PANTHER" id="PTHR13367:SF33">
    <property type="entry name" value="P-LOOP CONTAINING NUCLEOSIDE TRIPHOSPHATE HYDROLASE PROTEIN"/>
    <property type="match status" value="1"/>
</dbReference>
<accession>A0A4S9D3V5</accession>
<feature type="domain" description="DUF3645" evidence="8">
    <location>
        <begin position="2330"/>
        <end position="2362"/>
    </location>
</feature>
<evidence type="ECO:0000313" key="10">
    <source>
        <dbReference type="EMBL" id="THX14712.1"/>
    </source>
</evidence>
<dbReference type="InterPro" id="IPR051346">
    <property type="entry name" value="OTU_Deubiquitinase"/>
</dbReference>
<evidence type="ECO:0000256" key="1">
    <source>
        <dbReference type="ARBA" id="ARBA00000707"/>
    </source>
</evidence>
<evidence type="ECO:0000259" key="7">
    <source>
        <dbReference type="Pfam" id="PF12340"/>
    </source>
</evidence>
<evidence type="ECO:0000256" key="3">
    <source>
        <dbReference type="ARBA" id="ARBA00022670"/>
    </source>
</evidence>
<feature type="domain" description="DUF6606" evidence="9">
    <location>
        <begin position="16"/>
        <end position="281"/>
    </location>
</feature>
<keyword evidence="5" id="KW-0378">Hydrolase</keyword>
<comment type="caution">
    <text evidence="10">The sequence shown here is derived from an EMBL/GenBank/DDBJ whole genome shotgun (WGS) entry which is preliminary data.</text>
</comment>
<evidence type="ECO:0000256" key="6">
    <source>
        <dbReference type="ARBA" id="ARBA00022807"/>
    </source>
</evidence>
<sequence length="3099" mass="349396">MPPKGDAVGAHYLYDLINHIVLPPKLPQKADEKPEVIERNLLGLVQHVVSVMDSVICPAWTDIATMLRKLDNIKKLHALDSSVLEHELSALSPGDSLCLYLDAQNAGILIRHNKEERIIFETFELSASSDSVMSSSGRLIRTFPGRAVSIPATRFFDDAFRVELSKLLSRLNGESIGLYQPISRKAGASMREVRETTHPGMVSDCLMTMLCALGDNEDVQVVQKFVRDDVLWDNALLPWRRAPFWLLLKVSILRTLLTSNRPVEARKQYKLFMIEVVACTLRKASGVVTEPDLISVVHVKLARRVHKFEQEFGPLRLPHVSAISKEARQKLDALWKAEVSREKMVSRISTNDWEIATFLSLPAAREVLRRAIEPLTASVTPAQFIPPSQPRTHTDKLPSLESLALGKAPVVMLAEIESWVERHLVAWTISAISDLNFTPFDDLVTLITDYWSLAKSQYDCSPLEKSNALLIILELWVALDKICVSRIPLLRRHSPEISTTLLSPLLLPKRNQMIRLSEIEKHINERRAQASHGATSVFARPTVNSIHVWYYDISPKLQQLRYKIDQHDQVKRQQKLEELRVSSQKYQDLIAKSENELLHATRPGRHEPEHDSPNCVKCRYHKEATAMRIRVDEKSLPNDVVQLKAVVFELAIPVEFAAWRDATWSIIQNIGQRDSQQGNQMFNLAVTYEQLRPFAENRVRQPQLTLGSRTKTFIQAHYSHHEFPTTEQMICVDNALQYDMWGRNSGTWLNDVSGESSFKNHSTLSLPPGSYANLEWAFCTTDHTMNQVMALQSECSDSLEIREFIAFGSLRSGERIQWLNILRELGWSNLTLNDPAVTTLMLQASWEAGSPSDNEFRTAHDELRSQPFCNKILEMLRRKLLSIENNWQEQHSMMTLIQLTLRVLSLVSDEPTETVCFHLLAVARRACLDWCRQTQLHMTNNSTRADVQQKAVVQLLSAALLCYGTFDVDGKHIYHVLASTEDVAILGEAQITICDTTPVTRGALPLLLRQSLLHHTIIAHKLGSHLNNLLRVDGTGLNQAVQQVWNGAVLQSKWRTVSDDARSWLINQTSPNGSRPQIVHYNLLGGDLLVDGKPVGRLPDDLKTQTLFQQIFGPAILNVFASNLPGMDYAVSQHIHENEIHIGSRSGDVLIRARLGDQMYQAIPQSAFAGQLPLHFVDAFTHWLNEATGEIEFRPLGRPWEPSEKYWRLTFSDLNFLHARSQMRCGSQRLIENQSLVGKSVSDILNVLDQTHHCETIIDDFGPSELKVYLRRYNLHFLVTPTGELLSLEYNSIVDPNQNIGTMVGLQSKLVLMDAVPANGLRERRVVVPWGTVVVAKSEKHVTVDIQRGTGSKQRYFVYSLDRHLQKLRGQQDVLGTLYKAYLHAVTSFVLSDPLTGRTGTEESLSTLKEASLFSCTPLDQNEIYVLNLFAALTPSRCYYPQHLKVMQVVQWKSTMSPLAQHDDFLLAAKAIYDHHSTAEPLFDTLGKPKGKMISRGDATLLERARNRNASVMKSGLFSALPVLQDCDSVYPGRDRFDRNERASRVFEVVSLIKEWPSRIPTHDSLTAVVKAWVQISGYNSGVFNISPLQELSTLKFNEHFGSLYELCRYASRAASTVSLMFRFSVIAVGAEDDMMKHIRTLLAFAFSRSFLNIDPPPTERSYNLSGGSSPSEVSVVNVISQNLKDYRLPNRATNAQRLENTRQKREQTEQITLLCAKIVSQWPGTVVSASQNEFPRIKTPGVVLGCQRLFTEWHKNRRFLEHIEAVDSKLTNLQTQHVEYHMPDVDMHMTHDSPQIPPPLDLIRLFEARAGAVQCEGNIQASLVSLQPMRTLEDASQVKRLVATMSTKADSTHKVYGEVLRASIDALEGNFFDLESQGVPLGSAVFEKHRTTMTKSVKDYLRLIHSKLSPSDVSQQILEDADLWSRLSQPCLLAQLSRSHVSRIPEEWKDSLLELAEMIALMQRAERMSKFHSSSNNRSLWKELKHRGREGWSAKDHPSWLLLEIEKNITIRPLQAKVAMEIISPSSGRNSVLQLNMGEGKSSVIVPMLVAALADGKRLVRVIVLKPLLRQTEQVLTQCLGGILDQRVAHVPFSRKTAIDSSKIATILDTFTRYAGSCGVMVTLPEELLSMRLMTREKMTTSPTLAAAVLDLHRWLKNSARDILDESDEILSVRSQLIYPVGGQQMLDGKNDRWQITQAVLQRVNLHVKDLAAVQPSELELDYSGKSFPLLKFLRSDVGERLVELLVDDAVNGLISGLSFDFYSGDTRNAVRNFISLREVSQQDLTVLAATLQKGPHWNAVLILRGLFAHDVLPFALQRKRWLVEYGLDPRRCLMAVPYRAKGVPSTNSEFGHPDVAIILTCLSYYYTGLTVEQMYTCFTILSKDSNPQDVYSSWVSAYDDFPQILKSYEAVNLDDKTMCESKLYPLMQFNLETITFYLNQVVFPKEGKEFLKRISASGWDIPAMSTDASLITTGFSGTNDSRAVLPFAIKQEDLPELQHTNAMVLNLILREENGTYLQSVDADGRKLNIEGLLALVRTQTPRINVLIDVGAQVLEATNLELVKQWLNLEPDAHAAVYFDDRDEAMVLDRSGSVTPLRISPFSGQLDACLIYLDEVHTRGIDLAIPGGARAAVTLGPRLVKDRLMQACMRLRSLGNGHSLCFIAPPEVHRNICDTAIGGDLIQPTSFDVLAWSMEQTCQSLDIARPLRVVHGLELLRQRRVLEQYLPESLSSAAITSDSASMKQFWDCIQEDDAQKLENLYGINDHRVGVLQGLLQRNSSDETMQHLVGEVNIMSKTLMQDSSMDNEQERELEHEIEKERQVQRPPRVKPLVPEVSRGLKQYIASGTDFALRQCDTENAFEIFIMTTAEDSIVKQFIKLGDFTALATKDFAYCVELGKGSRLDEYLRPAVWVLSSSQTRSLLIISPHEANEILPRIKASDKVRLHIFAARLSKKMARFNHMKFYTPNSKATDVAPSPQSIRDLELFAGSLYFDNISTYEQLCQFLGIVNAATRPRNRPVHTDGFLDAEIRDEIGWPVGCPFERSPLPFLKQVVSLRMYGQAFSHSHLGALINGRALQEPAFEGCQEVEEILEEMDIDG</sequence>
<dbReference type="EMBL" id="QZAS01000007">
    <property type="protein sequence ID" value="THX14712.1"/>
    <property type="molecule type" value="Genomic_DNA"/>
</dbReference>
<dbReference type="GO" id="GO:0006508">
    <property type="term" value="P:proteolysis"/>
    <property type="evidence" value="ECO:0007669"/>
    <property type="project" value="UniProtKB-KW"/>
</dbReference>
<proteinExistence type="predicted"/>
<dbReference type="InterPro" id="IPR027417">
    <property type="entry name" value="P-loop_NTPase"/>
</dbReference>
<name>A0A4S9D3V5_AURPU</name>
<dbReference type="InterPro" id="IPR022099">
    <property type="entry name" value="DUF3638"/>
</dbReference>
<dbReference type="Pfam" id="PF20255">
    <property type="entry name" value="DUF6606"/>
    <property type="match status" value="1"/>
</dbReference>
<keyword evidence="3" id="KW-0645">Protease</keyword>
<dbReference type="Pfam" id="PF12359">
    <property type="entry name" value="DUF3645"/>
    <property type="match status" value="1"/>
</dbReference>
<dbReference type="SUPFAM" id="SSF52540">
    <property type="entry name" value="P-loop containing nucleoside triphosphate hydrolases"/>
    <property type="match status" value="1"/>
</dbReference>
<dbReference type="PANTHER" id="PTHR13367">
    <property type="entry name" value="UBIQUITIN THIOESTERASE"/>
    <property type="match status" value="1"/>
</dbReference>
<evidence type="ECO:0000259" key="8">
    <source>
        <dbReference type="Pfam" id="PF12359"/>
    </source>
</evidence>
<protein>
    <recommendedName>
        <fullName evidence="2">ubiquitinyl hydrolase 1</fullName>
        <ecNumber evidence="2">3.4.19.12</ecNumber>
    </recommendedName>
</protein>
<comment type="catalytic activity">
    <reaction evidence="1">
        <text>Thiol-dependent hydrolysis of ester, thioester, amide, peptide and isopeptide bonds formed by the C-terminal Gly of ubiquitin (a 76-residue protein attached to proteins as an intracellular targeting signal).</text>
        <dbReference type="EC" id="3.4.19.12"/>
    </reaction>
</comment>
<feature type="domain" description="DUF3638" evidence="7">
    <location>
        <begin position="1991"/>
        <end position="2212"/>
    </location>
</feature>